<feature type="transmembrane region" description="Helical" evidence="1">
    <location>
        <begin position="95"/>
        <end position="116"/>
    </location>
</feature>
<sequence length="133" mass="15057">MRIYKKNTLIYKIRVWMILYLGVIQTLNYVILGIVMKDEKAAFRTICVMGCLSCGLFVHLVINDFQRDSSGNGLLTEIITYIGSILAVGEFLSEFWFVTAGGIETIIVLLGIVAVLQRQKNINDGKRKPNRKK</sequence>
<dbReference type="Proteomes" id="UP000290106">
    <property type="component" value="Unassembled WGS sequence"/>
</dbReference>
<feature type="transmembrane region" description="Helical" evidence="1">
    <location>
        <begin position="74"/>
        <end position="89"/>
    </location>
</feature>
<keyword evidence="1" id="KW-0812">Transmembrane</keyword>
<comment type="caution">
    <text evidence="2">The sequence shown here is derived from an EMBL/GenBank/DDBJ whole genome shotgun (WGS) entry which is preliminary data.</text>
</comment>
<proteinExistence type="predicted"/>
<dbReference type="RefSeq" id="WP_129258405.1">
    <property type="nucleotide sequence ID" value="NZ_SDKC01000001.1"/>
</dbReference>
<keyword evidence="1" id="KW-0472">Membrane</keyword>
<feature type="transmembrane region" description="Helical" evidence="1">
    <location>
        <begin position="41"/>
        <end position="62"/>
    </location>
</feature>
<dbReference type="EMBL" id="SDKC01000001">
    <property type="protein sequence ID" value="RXS75950.1"/>
    <property type="molecule type" value="Genomic_DNA"/>
</dbReference>
<evidence type="ECO:0000256" key="1">
    <source>
        <dbReference type="SAM" id="Phobius"/>
    </source>
</evidence>
<reference evidence="2 3" key="1">
    <citation type="submission" date="2019-01" db="EMBL/GenBank/DDBJ databases">
        <title>Blautia sp. nov. KGMB01111 isolated human feces.</title>
        <authorList>
            <person name="Park J.-E."/>
            <person name="Kim J.-S."/>
            <person name="Park S.-H."/>
        </authorList>
    </citation>
    <scope>NUCLEOTIDE SEQUENCE [LARGE SCALE GENOMIC DNA]</scope>
    <source>
        <strain evidence="2 3">KGMB01111</strain>
    </source>
</reference>
<gene>
    <name evidence="2" type="ORF">ETP43_12540</name>
</gene>
<dbReference type="AlphaFoldDB" id="A0A4Q1RJN7"/>
<evidence type="ECO:0000313" key="3">
    <source>
        <dbReference type="Proteomes" id="UP000290106"/>
    </source>
</evidence>
<organism evidence="2 3">
    <name type="scientific">Blautia faecicola</name>
    <dbReference type="NCBI Taxonomy" id="2509240"/>
    <lineage>
        <taxon>Bacteria</taxon>
        <taxon>Bacillati</taxon>
        <taxon>Bacillota</taxon>
        <taxon>Clostridia</taxon>
        <taxon>Lachnospirales</taxon>
        <taxon>Lachnospiraceae</taxon>
        <taxon>Blautia</taxon>
    </lineage>
</organism>
<name>A0A4Q1RJN7_9FIRM</name>
<keyword evidence="3" id="KW-1185">Reference proteome</keyword>
<keyword evidence="1" id="KW-1133">Transmembrane helix</keyword>
<accession>A0A4Q1RJN7</accession>
<protein>
    <submittedName>
        <fullName evidence="2">Uncharacterized protein</fullName>
    </submittedName>
</protein>
<evidence type="ECO:0000313" key="2">
    <source>
        <dbReference type="EMBL" id="RXS75950.1"/>
    </source>
</evidence>
<feature type="transmembrane region" description="Helical" evidence="1">
    <location>
        <begin position="15"/>
        <end position="35"/>
    </location>
</feature>